<gene>
    <name evidence="2" type="ORF">ACFQMG_35530</name>
</gene>
<comment type="caution">
    <text evidence="2">The sequence shown here is derived from an EMBL/GenBank/DDBJ whole genome shotgun (WGS) entry which is preliminary data.</text>
</comment>
<dbReference type="RefSeq" id="WP_380233000.1">
    <property type="nucleotide sequence ID" value="NZ_JBHSVH010000002.1"/>
</dbReference>
<protein>
    <submittedName>
        <fullName evidence="2">Hemerythrin domain-containing protein</fullName>
    </submittedName>
</protein>
<dbReference type="PANTHER" id="PTHR35585">
    <property type="entry name" value="HHE DOMAIN PROTEIN (AFU_ORTHOLOGUE AFUA_4G00730)"/>
    <property type="match status" value="1"/>
</dbReference>
<organism evidence="2 3">
    <name type="scientific">Kitasatospora paranensis</name>
    <dbReference type="NCBI Taxonomy" id="258053"/>
    <lineage>
        <taxon>Bacteria</taxon>
        <taxon>Bacillati</taxon>
        <taxon>Actinomycetota</taxon>
        <taxon>Actinomycetes</taxon>
        <taxon>Kitasatosporales</taxon>
        <taxon>Streptomycetaceae</taxon>
        <taxon>Kitasatospora</taxon>
    </lineage>
</organism>
<keyword evidence="3" id="KW-1185">Reference proteome</keyword>
<dbReference type="Gene3D" id="1.20.120.520">
    <property type="entry name" value="nmb1532 protein domain like"/>
    <property type="match status" value="1"/>
</dbReference>
<evidence type="ECO:0000313" key="3">
    <source>
        <dbReference type="Proteomes" id="UP001596435"/>
    </source>
</evidence>
<feature type="domain" description="Hemerythrin-like" evidence="1">
    <location>
        <begin position="8"/>
        <end position="124"/>
    </location>
</feature>
<reference evidence="3" key="1">
    <citation type="journal article" date="2019" name="Int. J. Syst. Evol. Microbiol.">
        <title>The Global Catalogue of Microorganisms (GCM) 10K type strain sequencing project: providing services to taxonomists for standard genome sequencing and annotation.</title>
        <authorList>
            <consortium name="The Broad Institute Genomics Platform"/>
            <consortium name="The Broad Institute Genome Sequencing Center for Infectious Disease"/>
            <person name="Wu L."/>
            <person name="Ma J."/>
        </authorList>
    </citation>
    <scope>NUCLEOTIDE SEQUENCE [LARGE SCALE GENOMIC DNA]</scope>
    <source>
        <strain evidence="3">CGMCC 1.12859</strain>
    </source>
</reference>
<accession>A0ABW2GAA1</accession>
<dbReference type="InterPro" id="IPR012312">
    <property type="entry name" value="Hemerythrin-like"/>
</dbReference>
<sequence length="185" mass="20513">MAAPGGDVIAELEADHREVQMLFARIAVAPRTELQELVHRVSVELVRHSIAEEAYLYPAVRAHVLDGDRLADKEVADHAQVERLLKGLEGRSPADADFDPLLRTLSREVDLHIQDEEQRLFPALASGTTPEELARLGERVRAMKAMAPTRPHPDAPSSPTARRLLAPGIGLIDRVRDYRSGRGRE</sequence>
<dbReference type="EMBL" id="JBHTAJ010000124">
    <property type="protein sequence ID" value="MFC7184870.1"/>
    <property type="molecule type" value="Genomic_DNA"/>
</dbReference>
<dbReference type="Proteomes" id="UP001596435">
    <property type="component" value="Unassembled WGS sequence"/>
</dbReference>
<evidence type="ECO:0000313" key="2">
    <source>
        <dbReference type="EMBL" id="MFC7184870.1"/>
    </source>
</evidence>
<evidence type="ECO:0000259" key="1">
    <source>
        <dbReference type="Pfam" id="PF01814"/>
    </source>
</evidence>
<dbReference type="Pfam" id="PF01814">
    <property type="entry name" value="Hemerythrin"/>
    <property type="match status" value="1"/>
</dbReference>
<dbReference type="PANTHER" id="PTHR35585:SF1">
    <property type="entry name" value="HHE DOMAIN PROTEIN (AFU_ORTHOLOGUE AFUA_4G00730)"/>
    <property type="match status" value="1"/>
</dbReference>
<proteinExistence type="predicted"/>
<name>A0ABW2GAA1_9ACTN</name>